<accession>A0A482W460</accession>
<dbReference type="Gene3D" id="3.40.720.10">
    <property type="entry name" value="Alkaline Phosphatase, subunit A"/>
    <property type="match status" value="1"/>
</dbReference>
<dbReference type="GO" id="GO:0005615">
    <property type="term" value="C:extracellular space"/>
    <property type="evidence" value="ECO:0007669"/>
    <property type="project" value="TreeGrafter"/>
</dbReference>
<sequence length="652" mass="76290">MSFDIHQPDTSKRRLKAPSVFWLLLIICGILLFMTNVFQSQHLMIPIKIRTQDKTVAPKSLDGFVIKTPGCRIPYMDPFDRSVEKFIFKQKRPVCNNGIPALVDSNMTSIFLVESSLAEYTHRDISEVKCCYVPFYRREPRGDETDDKVKFGKNCFAFNGSAKISFEFIKVKCDVGGKKIYTDMFSFVPNKIKERKLFKRKPLNILIVGLDGVSRLNFHRQMPKTVQYLKSITQVEFLGYNKIAYNTFPNLVTLLTGMSEWEFRRLCWKNEDARFDKCPFIWKDYKAEGFVTSFGEDASWMGAFNYIKKGFKKQPTDYMWGVFDRAAEYHIGNSYNLNLMECMGAREVYKIFLNHIENFVIKMDMERLPYFAFYWGVSLSHDYLNKPNQGDEDYHNFFKNIKENGHLDNTAMIVMSDHGIRWGDIRKTYQGRMEERLPFNFVVLPDWYKEQYQDAYNNLLKNTRRLTTPYDMHETLKDLLNPFHLTRKFLQSRYQTQSRGYSLFNEIPPKRTCEDAGIDIQWCTCQQSIQIDKNDSVVIDGANFAVKYINQQLKGYAQCSNLTLYNIPEARIMTYGEHILNGSSVKDYTITFQTLPGKGTFEVTLRSVSENNSAHRYEVMGPISRLNLYGQQSNCITDFHLKLYCYCKSSIW</sequence>
<dbReference type="PANTHER" id="PTHR10974">
    <property type="entry name" value="FI08016P-RELATED"/>
    <property type="match status" value="1"/>
</dbReference>
<keyword evidence="1" id="KW-0812">Transmembrane</keyword>
<keyword evidence="1" id="KW-0472">Membrane</keyword>
<evidence type="ECO:0000313" key="3">
    <source>
        <dbReference type="Proteomes" id="UP000292052"/>
    </source>
</evidence>
<proteinExistence type="predicted"/>
<gene>
    <name evidence="2" type="ORF">BDFB_006230</name>
</gene>
<dbReference type="CDD" id="cd16021">
    <property type="entry name" value="ALP_like"/>
    <property type="match status" value="1"/>
</dbReference>
<evidence type="ECO:0000256" key="1">
    <source>
        <dbReference type="SAM" id="Phobius"/>
    </source>
</evidence>
<dbReference type="AlphaFoldDB" id="A0A482W460"/>
<evidence type="ECO:0000313" key="2">
    <source>
        <dbReference type="EMBL" id="RZC39844.1"/>
    </source>
</evidence>
<dbReference type="OrthoDB" id="413313at2759"/>
<feature type="transmembrane region" description="Helical" evidence="1">
    <location>
        <begin position="20"/>
        <end position="38"/>
    </location>
</feature>
<dbReference type="Proteomes" id="UP000292052">
    <property type="component" value="Unassembled WGS sequence"/>
</dbReference>
<protein>
    <submittedName>
        <fullName evidence="2">DUF229 and/or Phosphodiest domain containing protein</fullName>
    </submittedName>
</protein>
<keyword evidence="1" id="KW-1133">Transmembrane helix</keyword>
<reference evidence="2 3" key="1">
    <citation type="submission" date="2017-03" db="EMBL/GenBank/DDBJ databases">
        <title>Genome of the blue death feigning beetle - Asbolus verrucosus.</title>
        <authorList>
            <person name="Rider S.D."/>
        </authorList>
    </citation>
    <scope>NUCLEOTIDE SEQUENCE [LARGE SCALE GENOMIC DNA]</scope>
    <source>
        <strain evidence="2">Butters</strain>
        <tissue evidence="2">Head and leg muscle</tissue>
    </source>
</reference>
<dbReference type="STRING" id="1661398.A0A482W460"/>
<organism evidence="2 3">
    <name type="scientific">Asbolus verrucosus</name>
    <name type="common">Desert ironclad beetle</name>
    <dbReference type="NCBI Taxonomy" id="1661398"/>
    <lineage>
        <taxon>Eukaryota</taxon>
        <taxon>Metazoa</taxon>
        <taxon>Ecdysozoa</taxon>
        <taxon>Arthropoda</taxon>
        <taxon>Hexapoda</taxon>
        <taxon>Insecta</taxon>
        <taxon>Pterygota</taxon>
        <taxon>Neoptera</taxon>
        <taxon>Endopterygota</taxon>
        <taxon>Coleoptera</taxon>
        <taxon>Polyphaga</taxon>
        <taxon>Cucujiformia</taxon>
        <taxon>Tenebrionidae</taxon>
        <taxon>Pimeliinae</taxon>
        <taxon>Asbolus</taxon>
    </lineage>
</organism>
<dbReference type="SUPFAM" id="SSF53649">
    <property type="entry name" value="Alkaline phosphatase-like"/>
    <property type="match status" value="1"/>
</dbReference>
<dbReference type="InterPro" id="IPR017850">
    <property type="entry name" value="Alkaline_phosphatase_core_sf"/>
</dbReference>
<dbReference type="EMBL" id="QDEB01031006">
    <property type="protein sequence ID" value="RZC39844.1"/>
    <property type="molecule type" value="Genomic_DNA"/>
</dbReference>
<dbReference type="FunFam" id="3.40.720.10:FF:000017">
    <property type="entry name" value="Predicted protein"/>
    <property type="match status" value="1"/>
</dbReference>
<dbReference type="Pfam" id="PF02995">
    <property type="entry name" value="DUF229"/>
    <property type="match status" value="1"/>
</dbReference>
<keyword evidence="3" id="KW-1185">Reference proteome</keyword>
<comment type="caution">
    <text evidence="2">The sequence shown here is derived from an EMBL/GenBank/DDBJ whole genome shotgun (WGS) entry which is preliminary data.</text>
</comment>
<dbReference type="InterPro" id="IPR004245">
    <property type="entry name" value="DUF229"/>
</dbReference>
<name>A0A482W460_ASBVE</name>
<dbReference type="PANTHER" id="PTHR10974:SF1">
    <property type="entry name" value="FI08016P-RELATED"/>
    <property type="match status" value="1"/>
</dbReference>